<evidence type="ECO:0000256" key="1">
    <source>
        <dbReference type="ARBA" id="ARBA00004629"/>
    </source>
</evidence>
<dbReference type="InterPro" id="IPR008685">
    <property type="entry name" value="Centromere_Mis12"/>
</dbReference>
<evidence type="ECO:0000313" key="14">
    <source>
        <dbReference type="Ensembl" id="ENSFCTP00005033870.1"/>
    </source>
</evidence>
<comment type="subcellular location">
    <subcellularLocation>
        <location evidence="1">Chromosome</location>
        <location evidence="1">Centromere</location>
        <location evidence="1">Kinetochore</location>
    </subcellularLocation>
</comment>
<evidence type="ECO:0000256" key="8">
    <source>
        <dbReference type="ARBA" id="ARBA00022838"/>
    </source>
</evidence>
<keyword evidence="5" id="KW-0158">Chromosome</keyword>
<dbReference type="PANTHER" id="PTHR14527:SF2">
    <property type="entry name" value="PROTEIN MIS12 HOMOLOG"/>
    <property type="match status" value="1"/>
</dbReference>
<feature type="region of interest" description="Disordered" evidence="13">
    <location>
        <begin position="1"/>
        <end position="36"/>
    </location>
</feature>
<reference evidence="14" key="3">
    <citation type="submission" date="2025-09" db="UniProtKB">
        <authorList>
            <consortium name="Ensembl"/>
        </authorList>
    </citation>
    <scope>IDENTIFICATION</scope>
    <source>
        <strain evidence="14">breed Abyssinian</strain>
    </source>
</reference>
<organism evidence="14 15">
    <name type="scientific">Felis catus</name>
    <name type="common">Cat</name>
    <name type="synonym">Felis silvestris catus</name>
    <dbReference type="NCBI Taxonomy" id="9685"/>
    <lineage>
        <taxon>Eukaryota</taxon>
        <taxon>Metazoa</taxon>
        <taxon>Chordata</taxon>
        <taxon>Craniata</taxon>
        <taxon>Vertebrata</taxon>
        <taxon>Euteleostomi</taxon>
        <taxon>Mammalia</taxon>
        <taxon>Eutheria</taxon>
        <taxon>Laurasiatheria</taxon>
        <taxon>Carnivora</taxon>
        <taxon>Feliformia</taxon>
        <taxon>Felidae</taxon>
        <taxon>Felinae</taxon>
        <taxon>Felis</taxon>
    </lineage>
</organism>
<evidence type="ECO:0000256" key="6">
    <source>
        <dbReference type="ARBA" id="ARBA00022618"/>
    </source>
</evidence>
<keyword evidence="9 12" id="KW-0175">Coiled coil</keyword>
<comment type="subunit">
    <text evidence="3">Component of the MIS12 complex composed of MIS12, DSN1, NSL1 and PMF1. Also interacts with KNL1, CBX3, CBX5, NDC80 and ZWINT.</text>
</comment>
<comment type="similarity">
    <text evidence="2">Belongs to the mis12 family.</text>
</comment>
<keyword evidence="10" id="KW-0131">Cell cycle</keyword>
<reference evidence="14 15" key="1">
    <citation type="submission" date="2021-02" db="EMBL/GenBank/DDBJ databases">
        <title>Safari Cat Assemblies.</title>
        <authorList>
            <person name="Bredemeyer K.R."/>
            <person name="Murphy W.J."/>
        </authorList>
    </citation>
    <scope>NUCLEOTIDE SEQUENCE [LARGE SCALE GENOMIC DNA]</scope>
</reference>
<evidence type="ECO:0000256" key="13">
    <source>
        <dbReference type="SAM" id="MobiDB-lite"/>
    </source>
</evidence>
<feature type="region of interest" description="Disordered" evidence="13">
    <location>
        <begin position="57"/>
        <end position="193"/>
    </location>
</feature>
<evidence type="ECO:0000256" key="9">
    <source>
        <dbReference type="ARBA" id="ARBA00023054"/>
    </source>
</evidence>
<proteinExistence type="inferred from homology"/>
<dbReference type="Pfam" id="PF05859">
    <property type="entry name" value="Mis12"/>
    <property type="match status" value="1"/>
</dbReference>
<keyword evidence="11" id="KW-0137">Centromere</keyword>
<evidence type="ECO:0000256" key="11">
    <source>
        <dbReference type="ARBA" id="ARBA00023328"/>
    </source>
</evidence>
<feature type="coiled-coil region" evidence="12">
    <location>
        <begin position="334"/>
        <end position="372"/>
    </location>
</feature>
<reference evidence="14" key="2">
    <citation type="submission" date="2025-08" db="UniProtKB">
        <authorList>
            <consortium name="Ensembl"/>
        </authorList>
    </citation>
    <scope>IDENTIFICATION</scope>
    <source>
        <strain evidence="14">breed Abyssinian</strain>
    </source>
</reference>
<dbReference type="GeneTree" id="ENSGT00390000018665"/>
<gene>
    <name evidence="14" type="primary">MIS12</name>
</gene>
<evidence type="ECO:0000256" key="5">
    <source>
        <dbReference type="ARBA" id="ARBA00022454"/>
    </source>
</evidence>
<evidence type="ECO:0000313" key="15">
    <source>
        <dbReference type="Proteomes" id="UP000823872"/>
    </source>
</evidence>
<dbReference type="PANTHER" id="PTHR14527">
    <property type="entry name" value="PROTEIN MIS12 HOMOLOG"/>
    <property type="match status" value="1"/>
</dbReference>
<keyword evidence="6" id="KW-0132">Cell division</keyword>
<evidence type="ECO:0000256" key="2">
    <source>
        <dbReference type="ARBA" id="ARBA00008643"/>
    </source>
</evidence>
<name>A0ABI7YI48_FELCA</name>
<evidence type="ECO:0000256" key="4">
    <source>
        <dbReference type="ARBA" id="ARBA00013793"/>
    </source>
</evidence>
<evidence type="ECO:0000256" key="3">
    <source>
        <dbReference type="ARBA" id="ARBA00011714"/>
    </source>
</evidence>
<keyword evidence="15" id="KW-1185">Reference proteome</keyword>
<dbReference type="Proteomes" id="UP000823872">
    <property type="component" value="Chromosome E1"/>
</dbReference>
<evidence type="ECO:0000256" key="7">
    <source>
        <dbReference type="ARBA" id="ARBA00022776"/>
    </source>
</evidence>
<sequence>TPVSRGPARIQRGQREAGAAAAHHSGGGEDAGGGVGAADRWDLQVLQPEALVRHLPHRRLPPHFPFRQSAPAAGRGRRGLPPNQRRAPGPPPIARALRKAHRPTASCVSAGPRPAAPPTSPPTSRRGVSVPVPSTNPRRPQLAFPPGPFPGLSEARPRAAGQSGARRRPAWALVRGGRNPPVAGEPAAPSLRGSRRWRGAGAWSVSPPSRSLGFLAVEINTAEVAEMSVDPMAYEAQFFGFTPQTCMLRVYIAFQDYLFEVTQAVEQVILKKLDGIPGCEISPVQIRKCTEKFLGFMKGRFDSLFGKMEQLFLQLVLRIPPNVLLPEDKAQETHPCGEKEFQLLQREIEELQERYKTEARAQQALLAELEEQKIVQAKLRRTLALFDELENAGRDQGTSDFRESLAFLVQNSRKLQNIRDSVEREGKRLKVS</sequence>
<accession>A0ABI7YI48</accession>
<evidence type="ECO:0000256" key="12">
    <source>
        <dbReference type="SAM" id="Coils"/>
    </source>
</evidence>
<protein>
    <recommendedName>
        <fullName evidence="4">Protein MIS12 homolog</fullName>
    </recommendedName>
</protein>
<keyword evidence="8" id="KW-0995">Kinetochore</keyword>
<dbReference type="Ensembl" id="ENSFCTT00005047128.1">
    <property type="protein sequence ID" value="ENSFCTP00005033870.1"/>
    <property type="gene ID" value="ENSFCTG00005016443.1"/>
</dbReference>
<evidence type="ECO:0000256" key="10">
    <source>
        <dbReference type="ARBA" id="ARBA00023306"/>
    </source>
</evidence>
<keyword evidence="7" id="KW-0498">Mitosis</keyword>